<dbReference type="Gene3D" id="3.40.1350.60">
    <property type="match status" value="1"/>
</dbReference>
<feature type="domain" description="Sugar fermentation stimulation protein C-terminal" evidence="2">
    <location>
        <begin position="89"/>
        <end position="226"/>
    </location>
</feature>
<feature type="domain" description="SfsA N-terminal OB" evidence="3">
    <location>
        <begin position="20"/>
        <end position="85"/>
    </location>
</feature>
<evidence type="ECO:0000256" key="1">
    <source>
        <dbReference type="HAMAP-Rule" id="MF_00095"/>
    </source>
</evidence>
<organism evidence="4 5">
    <name type="scientific">Roseateles koreensis</name>
    <dbReference type="NCBI Taxonomy" id="2987526"/>
    <lineage>
        <taxon>Bacteria</taxon>
        <taxon>Pseudomonadati</taxon>
        <taxon>Pseudomonadota</taxon>
        <taxon>Betaproteobacteria</taxon>
        <taxon>Burkholderiales</taxon>
        <taxon>Sphaerotilaceae</taxon>
        <taxon>Roseateles</taxon>
    </lineage>
</organism>
<dbReference type="Pfam" id="PF03749">
    <property type="entry name" value="SfsA"/>
    <property type="match status" value="1"/>
</dbReference>
<accession>A0ABT5KVY8</accession>
<proteinExistence type="inferred from homology"/>
<keyword evidence="5" id="KW-1185">Reference proteome</keyword>
<dbReference type="InterPro" id="IPR041465">
    <property type="entry name" value="SfsA_N"/>
</dbReference>
<dbReference type="InterPro" id="IPR005224">
    <property type="entry name" value="SfsA"/>
</dbReference>
<dbReference type="PANTHER" id="PTHR30545">
    <property type="entry name" value="SUGAR FERMENTATION STIMULATION PROTEIN A"/>
    <property type="match status" value="1"/>
</dbReference>
<comment type="similarity">
    <text evidence="1">Belongs to the SfsA family.</text>
</comment>
<dbReference type="HAMAP" id="MF_00095">
    <property type="entry name" value="SfsA"/>
    <property type="match status" value="1"/>
</dbReference>
<sequence>MSRDIIFMTFPQPQREAVFLRRPQRFLAEMSLPGGSDELVYCANSGAMTGCLTSGMAALLWDSADPKRKRRYTWRAVEFEDGWIGTDTHLANRIVEEALRLQLVPGLESYCTLAREQLVEVGFRVDFVLTGPYGECLVEVKSATVVEGGVARFPDSATPRGVKHLKALKSQALGGKRSVLLFLVQRADAKSFVVSNTHDPVYAEAFDEAVASGVEVIALAVAVSPEGFGIPQVLPYANDSLTSVNT</sequence>
<gene>
    <name evidence="1 4" type="primary">sfsA</name>
    <name evidence="4" type="ORF">PRZ01_18115</name>
</gene>
<comment type="caution">
    <text evidence="4">The sequence shown here is derived from an EMBL/GenBank/DDBJ whole genome shotgun (WGS) entry which is preliminary data.</text>
</comment>
<reference evidence="4 5" key="1">
    <citation type="submission" date="2022-10" db="EMBL/GenBank/DDBJ databases">
        <title>paucibacter sp. hw8 Genome sequencing.</title>
        <authorList>
            <person name="Park S."/>
        </authorList>
    </citation>
    <scope>NUCLEOTIDE SEQUENCE [LARGE SCALE GENOMIC DNA]</scope>
    <source>
        <strain evidence="5">hw8</strain>
    </source>
</reference>
<dbReference type="CDD" id="cd22359">
    <property type="entry name" value="SfsA-like_bacterial"/>
    <property type="match status" value="1"/>
</dbReference>
<dbReference type="InterPro" id="IPR040452">
    <property type="entry name" value="SfsA_C"/>
</dbReference>
<dbReference type="Proteomes" id="UP001219862">
    <property type="component" value="Unassembled WGS sequence"/>
</dbReference>
<evidence type="ECO:0000313" key="5">
    <source>
        <dbReference type="Proteomes" id="UP001219862"/>
    </source>
</evidence>
<evidence type="ECO:0000259" key="3">
    <source>
        <dbReference type="Pfam" id="PF17746"/>
    </source>
</evidence>
<evidence type="ECO:0000259" key="2">
    <source>
        <dbReference type="Pfam" id="PF03749"/>
    </source>
</evidence>
<name>A0ABT5KVY8_9BURK</name>
<dbReference type="PANTHER" id="PTHR30545:SF2">
    <property type="entry name" value="SUGAR FERMENTATION STIMULATION PROTEIN A"/>
    <property type="match status" value="1"/>
</dbReference>
<dbReference type="EMBL" id="JAQQXS010000021">
    <property type="protein sequence ID" value="MDC8787110.1"/>
    <property type="molecule type" value="Genomic_DNA"/>
</dbReference>
<dbReference type="NCBIfam" id="TIGR00230">
    <property type="entry name" value="sfsA"/>
    <property type="match status" value="1"/>
</dbReference>
<evidence type="ECO:0000313" key="4">
    <source>
        <dbReference type="EMBL" id="MDC8787110.1"/>
    </source>
</evidence>
<protein>
    <recommendedName>
        <fullName evidence="1">Sugar fermentation stimulation protein homolog</fullName>
    </recommendedName>
</protein>
<dbReference type="RefSeq" id="WP_273598249.1">
    <property type="nucleotide sequence ID" value="NZ_JAQQXS010000021.1"/>
</dbReference>
<dbReference type="Gene3D" id="2.40.50.580">
    <property type="match status" value="1"/>
</dbReference>
<dbReference type="Pfam" id="PF17746">
    <property type="entry name" value="SfsA_N"/>
    <property type="match status" value="1"/>
</dbReference>